<sequence length="76" mass="8354">MIVGYSYCFSWSHGMKRSSTISLSKSSSDEISEANFSLPLFIACHLQHLSLALENTLLIAAFMALSWSIIMFSGSS</sequence>
<accession>A0A0A8YLU2</accession>
<dbReference type="AlphaFoldDB" id="A0A0A8YLU2"/>
<reference evidence="2" key="1">
    <citation type="submission" date="2014-09" db="EMBL/GenBank/DDBJ databases">
        <authorList>
            <person name="Magalhaes I.L.F."/>
            <person name="Oliveira U."/>
            <person name="Santos F.R."/>
            <person name="Vidigal T.H.D.A."/>
            <person name="Brescovit A.D."/>
            <person name="Santos A.J."/>
        </authorList>
    </citation>
    <scope>NUCLEOTIDE SEQUENCE</scope>
    <source>
        <tissue evidence="2">Shoot tissue taken approximately 20 cm above the soil surface</tissue>
    </source>
</reference>
<dbReference type="EMBL" id="GBRH01270671">
    <property type="protein sequence ID" value="JAD27224.1"/>
    <property type="molecule type" value="Transcribed_RNA"/>
</dbReference>
<proteinExistence type="predicted"/>
<keyword evidence="1" id="KW-1133">Transmembrane helix</keyword>
<name>A0A0A8YLU2_ARUDO</name>
<organism evidence="2">
    <name type="scientific">Arundo donax</name>
    <name type="common">Giant reed</name>
    <name type="synonym">Donax arundinaceus</name>
    <dbReference type="NCBI Taxonomy" id="35708"/>
    <lineage>
        <taxon>Eukaryota</taxon>
        <taxon>Viridiplantae</taxon>
        <taxon>Streptophyta</taxon>
        <taxon>Embryophyta</taxon>
        <taxon>Tracheophyta</taxon>
        <taxon>Spermatophyta</taxon>
        <taxon>Magnoliopsida</taxon>
        <taxon>Liliopsida</taxon>
        <taxon>Poales</taxon>
        <taxon>Poaceae</taxon>
        <taxon>PACMAD clade</taxon>
        <taxon>Arundinoideae</taxon>
        <taxon>Arundineae</taxon>
        <taxon>Arundo</taxon>
    </lineage>
</organism>
<keyword evidence="1" id="KW-0472">Membrane</keyword>
<reference evidence="2" key="2">
    <citation type="journal article" date="2015" name="Data Brief">
        <title>Shoot transcriptome of the giant reed, Arundo donax.</title>
        <authorList>
            <person name="Barrero R.A."/>
            <person name="Guerrero F.D."/>
            <person name="Moolhuijzen P."/>
            <person name="Goolsby J.A."/>
            <person name="Tidwell J."/>
            <person name="Bellgard S.E."/>
            <person name="Bellgard M.I."/>
        </authorList>
    </citation>
    <scope>NUCLEOTIDE SEQUENCE</scope>
    <source>
        <tissue evidence="2">Shoot tissue taken approximately 20 cm above the soil surface</tissue>
    </source>
</reference>
<evidence type="ECO:0000313" key="2">
    <source>
        <dbReference type="EMBL" id="JAD27224.1"/>
    </source>
</evidence>
<keyword evidence="1" id="KW-0812">Transmembrane</keyword>
<protein>
    <submittedName>
        <fullName evidence="2">Uncharacterized protein</fullName>
    </submittedName>
</protein>
<feature type="transmembrane region" description="Helical" evidence="1">
    <location>
        <begin position="56"/>
        <end position="74"/>
    </location>
</feature>
<evidence type="ECO:0000256" key="1">
    <source>
        <dbReference type="SAM" id="Phobius"/>
    </source>
</evidence>